<feature type="region of interest" description="Disordered" evidence="1">
    <location>
        <begin position="177"/>
        <end position="209"/>
    </location>
</feature>
<sequence length="269" mass="30001">IFHLPTAVQHVLRGHITGLSAPAVSSIYNGTFKALDLCKLRPDLLRHAYGLDDEQKYLTYTDGVLSTTATSPASSIKEKLVPYVSYAAFTRYWTIYTYIMTSLFGALHPNLVYGLNLHLYNVVDKQQKHQWSAILNYHFSLHQRLLDDGPTALFSPERWAVIDPIMLGEYLGGDTYRQSPNGAGPSSTTPKTTKPAGLSALPPRPPPTAEEKALQYCHFWNDPKRTCAGQDICGRRHECENCGSKDHKTPRCTLPFKPRVARLLQACAA</sequence>
<organism evidence="2 3">
    <name type="scientific">Ascobolus immersus RN42</name>
    <dbReference type="NCBI Taxonomy" id="1160509"/>
    <lineage>
        <taxon>Eukaryota</taxon>
        <taxon>Fungi</taxon>
        <taxon>Dikarya</taxon>
        <taxon>Ascomycota</taxon>
        <taxon>Pezizomycotina</taxon>
        <taxon>Pezizomycetes</taxon>
        <taxon>Pezizales</taxon>
        <taxon>Ascobolaceae</taxon>
        <taxon>Ascobolus</taxon>
    </lineage>
</organism>
<dbReference type="AlphaFoldDB" id="A0A3N4HB99"/>
<protein>
    <recommendedName>
        <fullName evidence="4">C3H1-type domain-containing protein</fullName>
    </recommendedName>
</protein>
<gene>
    <name evidence="2" type="ORF">BJ508DRAFT_336866</name>
</gene>
<accession>A0A3N4HB99</accession>
<evidence type="ECO:0000313" key="3">
    <source>
        <dbReference type="Proteomes" id="UP000275078"/>
    </source>
</evidence>
<feature type="non-terminal residue" evidence="2">
    <location>
        <position position="1"/>
    </location>
</feature>
<dbReference type="Proteomes" id="UP000275078">
    <property type="component" value="Unassembled WGS sequence"/>
</dbReference>
<evidence type="ECO:0008006" key="4">
    <source>
        <dbReference type="Google" id="ProtNLM"/>
    </source>
</evidence>
<evidence type="ECO:0000313" key="2">
    <source>
        <dbReference type="EMBL" id="RPA70726.1"/>
    </source>
</evidence>
<feature type="compositionally biased region" description="Low complexity" evidence="1">
    <location>
        <begin position="182"/>
        <end position="197"/>
    </location>
</feature>
<name>A0A3N4HB99_ASCIM</name>
<evidence type="ECO:0000256" key="1">
    <source>
        <dbReference type="SAM" id="MobiDB-lite"/>
    </source>
</evidence>
<reference evidence="2 3" key="1">
    <citation type="journal article" date="2018" name="Nat. Ecol. Evol.">
        <title>Pezizomycetes genomes reveal the molecular basis of ectomycorrhizal truffle lifestyle.</title>
        <authorList>
            <person name="Murat C."/>
            <person name="Payen T."/>
            <person name="Noel B."/>
            <person name="Kuo A."/>
            <person name="Morin E."/>
            <person name="Chen J."/>
            <person name="Kohler A."/>
            <person name="Krizsan K."/>
            <person name="Balestrini R."/>
            <person name="Da Silva C."/>
            <person name="Montanini B."/>
            <person name="Hainaut M."/>
            <person name="Levati E."/>
            <person name="Barry K.W."/>
            <person name="Belfiori B."/>
            <person name="Cichocki N."/>
            <person name="Clum A."/>
            <person name="Dockter R.B."/>
            <person name="Fauchery L."/>
            <person name="Guy J."/>
            <person name="Iotti M."/>
            <person name="Le Tacon F."/>
            <person name="Lindquist E.A."/>
            <person name="Lipzen A."/>
            <person name="Malagnac F."/>
            <person name="Mello A."/>
            <person name="Molinier V."/>
            <person name="Miyauchi S."/>
            <person name="Poulain J."/>
            <person name="Riccioni C."/>
            <person name="Rubini A."/>
            <person name="Sitrit Y."/>
            <person name="Splivallo R."/>
            <person name="Traeger S."/>
            <person name="Wang M."/>
            <person name="Zifcakova L."/>
            <person name="Wipf D."/>
            <person name="Zambonelli A."/>
            <person name="Paolocci F."/>
            <person name="Nowrousian M."/>
            <person name="Ottonello S."/>
            <person name="Baldrian P."/>
            <person name="Spatafora J.W."/>
            <person name="Henrissat B."/>
            <person name="Nagy L.G."/>
            <person name="Aury J.M."/>
            <person name="Wincker P."/>
            <person name="Grigoriev I.V."/>
            <person name="Bonfante P."/>
            <person name="Martin F.M."/>
        </authorList>
    </citation>
    <scope>NUCLEOTIDE SEQUENCE [LARGE SCALE GENOMIC DNA]</scope>
    <source>
        <strain evidence="2 3">RN42</strain>
    </source>
</reference>
<proteinExistence type="predicted"/>
<keyword evidence="3" id="KW-1185">Reference proteome</keyword>
<dbReference type="EMBL" id="ML120103">
    <property type="protein sequence ID" value="RPA70726.1"/>
    <property type="molecule type" value="Genomic_DNA"/>
</dbReference>